<dbReference type="AlphaFoldDB" id="A0A4P7MZU4"/>
<feature type="region of interest" description="Disordered" evidence="1">
    <location>
        <begin position="21"/>
        <end position="118"/>
    </location>
</feature>
<gene>
    <name evidence="2" type="ORF">PoMZ_10296</name>
</gene>
<protein>
    <submittedName>
        <fullName evidence="2">Uncharacterized protein</fullName>
    </submittedName>
</protein>
<organism evidence="2 3">
    <name type="scientific">Pyricularia oryzae</name>
    <name type="common">Rice blast fungus</name>
    <name type="synonym">Magnaporthe oryzae</name>
    <dbReference type="NCBI Taxonomy" id="318829"/>
    <lineage>
        <taxon>Eukaryota</taxon>
        <taxon>Fungi</taxon>
        <taxon>Dikarya</taxon>
        <taxon>Ascomycota</taxon>
        <taxon>Pezizomycotina</taxon>
        <taxon>Sordariomycetes</taxon>
        <taxon>Sordariomycetidae</taxon>
        <taxon>Magnaporthales</taxon>
        <taxon>Pyriculariaceae</taxon>
        <taxon>Pyricularia</taxon>
    </lineage>
</organism>
<evidence type="ECO:0000256" key="1">
    <source>
        <dbReference type="SAM" id="MobiDB-lite"/>
    </source>
</evidence>
<reference evidence="2 3" key="1">
    <citation type="journal article" date="2019" name="Mol. Biol. Evol.">
        <title>Blast fungal genomes show frequent chromosomal changes, gene gains and losses, and effector gene turnover.</title>
        <authorList>
            <person name="Gomez Luciano L.B."/>
            <person name="Jason Tsai I."/>
            <person name="Chuma I."/>
            <person name="Tosa Y."/>
            <person name="Chen Y.H."/>
            <person name="Li J.Y."/>
            <person name="Li M.Y."/>
            <person name="Jade Lu M.Y."/>
            <person name="Nakayashiki H."/>
            <person name="Li W.H."/>
        </authorList>
    </citation>
    <scope>NUCLEOTIDE SEQUENCE [LARGE SCALE GENOMIC DNA]</scope>
    <source>
        <strain evidence="2">MZ5-1-6</strain>
    </source>
</reference>
<proteinExistence type="predicted"/>
<feature type="compositionally biased region" description="Polar residues" evidence="1">
    <location>
        <begin position="99"/>
        <end position="109"/>
    </location>
</feature>
<sequence>MSPIKKARNLSMAFLSRMSTPAANSLTSFSSPPSPSPPRVFSKTCDTHSCVSTTSRASSRQMSRMRTSSFPLTSSSASSAKSAARVTPRSPAHRARTALPSSRPQSSAVMSGRDSVDGPAACTRIPRVRILARDVDELSAAWKRAVRGKKNDADISWAVVFGIARTPAFFWPFCNGELPEPCLCCNRDAKDESLSKSGPVCSSAAFATIGARKPDVIDCAILSMALGGSDLRFEPPAT</sequence>
<dbReference type="EMBL" id="CP034204">
    <property type="protein sequence ID" value="QBZ54592.1"/>
    <property type="molecule type" value="Genomic_DNA"/>
</dbReference>
<dbReference type="Proteomes" id="UP000294847">
    <property type="component" value="Chromosome 1"/>
</dbReference>
<name>A0A4P7MZU4_PYROR</name>
<feature type="compositionally biased region" description="Low complexity" evidence="1">
    <location>
        <begin position="52"/>
        <end position="84"/>
    </location>
</feature>
<evidence type="ECO:0000313" key="2">
    <source>
        <dbReference type="EMBL" id="QBZ54592.1"/>
    </source>
</evidence>
<accession>A0A4P7MZU4</accession>
<evidence type="ECO:0000313" key="3">
    <source>
        <dbReference type="Proteomes" id="UP000294847"/>
    </source>
</evidence>